<keyword evidence="3" id="KW-1185">Reference proteome</keyword>
<proteinExistence type="predicted"/>
<feature type="region of interest" description="Disordered" evidence="1">
    <location>
        <begin position="1"/>
        <end position="30"/>
    </location>
</feature>
<evidence type="ECO:0000256" key="1">
    <source>
        <dbReference type="SAM" id="MobiDB-lite"/>
    </source>
</evidence>
<reference evidence="2" key="1">
    <citation type="submission" date="2019-10" db="EMBL/GenBank/DDBJ databases">
        <authorList>
            <consortium name="DOE Joint Genome Institute"/>
            <person name="Kuo A."/>
            <person name="Miyauchi S."/>
            <person name="Kiss E."/>
            <person name="Drula E."/>
            <person name="Kohler A."/>
            <person name="Sanchez-Garcia M."/>
            <person name="Andreopoulos B."/>
            <person name="Barry K.W."/>
            <person name="Bonito G."/>
            <person name="Buee M."/>
            <person name="Carver A."/>
            <person name="Chen C."/>
            <person name="Cichocki N."/>
            <person name="Clum A."/>
            <person name="Culley D."/>
            <person name="Crous P.W."/>
            <person name="Fauchery L."/>
            <person name="Girlanda M."/>
            <person name="Hayes R."/>
            <person name="Keri Z."/>
            <person name="LaButti K."/>
            <person name="Lipzen A."/>
            <person name="Lombard V."/>
            <person name="Magnuson J."/>
            <person name="Maillard F."/>
            <person name="Morin E."/>
            <person name="Murat C."/>
            <person name="Nolan M."/>
            <person name="Ohm R."/>
            <person name="Pangilinan J."/>
            <person name="Pereira M."/>
            <person name="Perotto S."/>
            <person name="Peter M."/>
            <person name="Riley R."/>
            <person name="Sitrit Y."/>
            <person name="Stielow B."/>
            <person name="Szollosi G."/>
            <person name="Zifcakova L."/>
            <person name="Stursova M."/>
            <person name="Spatafora J.W."/>
            <person name="Tedersoo L."/>
            <person name="Vaario L.-M."/>
            <person name="Yamada A."/>
            <person name="Yan M."/>
            <person name="Wang P."/>
            <person name="Xu J."/>
            <person name="Bruns T."/>
            <person name="Baldrian P."/>
            <person name="Vilgalys R."/>
            <person name="Henrissat B."/>
            <person name="Grigoriev I.V."/>
            <person name="Hibbett D."/>
            <person name="Nagy L.G."/>
            <person name="Martin F.M."/>
        </authorList>
    </citation>
    <scope>NUCLEOTIDE SEQUENCE</scope>
    <source>
        <strain evidence="2">Prilba</strain>
    </source>
</reference>
<dbReference type="Proteomes" id="UP000759537">
    <property type="component" value="Unassembled WGS sequence"/>
</dbReference>
<accession>A0A9P5TDN0</accession>
<sequence>MWCNPQEIQKDAPPTVSGPQAVAKGKLDKKPTKQAESTLFHFKFFAGHTVTDRYAQPSARIHEGLFQAAPFKDMGCAGHFPLPPFRAGVASVVVAVEGAPSLRNCPLMNHRQSIGQWNLATTGSREDLQLNFQMQIIKQQQEGVIVQVAKTPHLVTERRPTLSRCPTGLHGPGDENARQDQGMVKTAARGITAEQPRSVWISSKKSLSEKYHHSECDKNHAVDLVQVMIYLLTRQIVQYILYGIETTEYLHASLTQTNGPLQGAPTTLLINITWGILGYPFGIQSTIDVNSLDIDASTLTCNFLNRPPNTLGAVKCNLAAGINVTFNATDDRLARGWARVEGRDFMLGMSVSELSNPAENKTILLHEIPTVVPGPPDQAE</sequence>
<reference evidence="2" key="2">
    <citation type="journal article" date="2020" name="Nat. Commun.">
        <title>Large-scale genome sequencing of mycorrhizal fungi provides insights into the early evolution of symbiotic traits.</title>
        <authorList>
            <person name="Miyauchi S."/>
            <person name="Kiss E."/>
            <person name="Kuo A."/>
            <person name="Drula E."/>
            <person name="Kohler A."/>
            <person name="Sanchez-Garcia M."/>
            <person name="Morin E."/>
            <person name="Andreopoulos B."/>
            <person name="Barry K.W."/>
            <person name="Bonito G."/>
            <person name="Buee M."/>
            <person name="Carver A."/>
            <person name="Chen C."/>
            <person name="Cichocki N."/>
            <person name="Clum A."/>
            <person name="Culley D."/>
            <person name="Crous P.W."/>
            <person name="Fauchery L."/>
            <person name="Girlanda M."/>
            <person name="Hayes R.D."/>
            <person name="Keri Z."/>
            <person name="LaButti K."/>
            <person name="Lipzen A."/>
            <person name="Lombard V."/>
            <person name="Magnuson J."/>
            <person name="Maillard F."/>
            <person name="Murat C."/>
            <person name="Nolan M."/>
            <person name="Ohm R.A."/>
            <person name="Pangilinan J."/>
            <person name="Pereira M.F."/>
            <person name="Perotto S."/>
            <person name="Peter M."/>
            <person name="Pfister S."/>
            <person name="Riley R."/>
            <person name="Sitrit Y."/>
            <person name="Stielow J.B."/>
            <person name="Szollosi G."/>
            <person name="Zifcakova L."/>
            <person name="Stursova M."/>
            <person name="Spatafora J.W."/>
            <person name="Tedersoo L."/>
            <person name="Vaario L.M."/>
            <person name="Yamada A."/>
            <person name="Yan M."/>
            <person name="Wang P."/>
            <person name="Xu J."/>
            <person name="Bruns T."/>
            <person name="Baldrian P."/>
            <person name="Vilgalys R."/>
            <person name="Dunand C."/>
            <person name="Henrissat B."/>
            <person name="Grigoriev I.V."/>
            <person name="Hibbett D."/>
            <person name="Nagy L.G."/>
            <person name="Martin F.M."/>
        </authorList>
    </citation>
    <scope>NUCLEOTIDE SEQUENCE</scope>
    <source>
        <strain evidence="2">Prilba</strain>
    </source>
</reference>
<organism evidence="2 3">
    <name type="scientific">Russula ochroleuca</name>
    <dbReference type="NCBI Taxonomy" id="152965"/>
    <lineage>
        <taxon>Eukaryota</taxon>
        <taxon>Fungi</taxon>
        <taxon>Dikarya</taxon>
        <taxon>Basidiomycota</taxon>
        <taxon>Agaricomycotina</taxon>
        <taxon>Agaricomycetes</taxon>
        <taxon>Russulales</taxon>
        <taxon>Russulaceae</taxon>
        <taxon>Russula</taxon>
    </lineage>
</organism>
<protein>
    <submittedName>
        <fullName evidence="2">Uncharacterized protein</fullName>
    </submittedName>
</protein>
<dbReference type="AlphaFoldDB" id="A0A9P5TDN0"/>
<comment type="caution">
    <text evidence="2">The sequence shown here is derived from an EMBL/GenBank/DDBJ whole genome shotgun (WGS) entry which is preliminary data.</text>
</comment>
<evidence type="ECO:0000313" key="2">
    <source>
        <dbReference type="EMBL" id="KAF8486890.1"/>
    </source>
</evidence>
<feature type="region of interest" description="Disordered" evidence="1">
    <location>
        <begin position="159"/>
        <end position="178"/>
    </location>
</feature>
<name>A0A9P5TDN0_9AGAM</name>
<dbReference type="EMBL" id="WHVB01000001">
    <property type="protein sequence ID" value="KAF8486890.1"/>
    <property type="molecule type" value="Genomic_DNA"/>
</dbReference>
<gene>
    <name evidence="2" type="ORF">DFH94DRAFT_677967</name>
</gene>
<evidence type="ECO:0000313" key="3">
    <source>
        <dbReference type="Proteomes" id="UP000759537"/>
    </source>
</evidence>